<gene>
    <name evidence="2" type="ORF">RDB_LOCUS1204</name>
</gene>
<feature type="region of interest" description="Disordered" evidence="1">
    <location>
        <begin position="216"/>
        <end position="236"/>
    </location>
</feature>
<evidence type="ECO:0000313" key="2">
    <source>
        <dbReference type="EMBL" id="CAE6396958.1"/>
    </source>
</evidence>
<organism evidence="2 3">
    <name type="scientific">Rhizoctonia solani</name>
    <dbReference type="NCBI Taxonomy" id="456999"/>
    <lineage>
        <taxon>Eukaryota</taxon>
        <taxon>Fungi</taxon>
        <taxon>Dikarya</taxon>
        <taxon>Basidiomycota</taxon>
        <taxon>Agaricomycotina</taxon>
        <taxon>Agaricomycetes</taxon>
        <taxon>Cantharellales</taxon>
        <taxon>Ceratobasidiaceae</taxon>
        <taxon>Rhizoctonia</taxon>
    </lineage>
</organism>
<comment type="caution">
    <text evidence="2">The sequence shown here is derived from an EMBL/GenBank/DDBJ whole genome shotgun (WGS) entry which is preliminary data.</text>
</comment>
<sequence>MPASRRTEWVWVRKDELVPETRTHPPASKLKKGVNPTWTRRSEWTRSKPTRKWGKKCVEKWCLLAPYNKNITETQWKAYYEERSALDKINTMGSAESEVIQGEYLEENTWKVLRKAAEHVASATLSSALDDVERKKNISRTLLGSLYFMSVDGSAECAGDPEPRTLAITTRLYSPFGLGTSIDFHYDYHYRLRLHDDERSATLNAAGRDITECNPEHPTACAALPDEPEEEGDEAPEPAEDFKVFTLFSGVEDLFTGWTTLFVTEENIKKFEEPFFGTNGWISPRKLVDIFMAAGTALLHREVDTEAAEHLQHKFDYYQGEKAGKGIFVKERKKLADLEKVEKEKDKRDKTREVCVPERLLLLARHGD</sequence>
<protein>
    <submittedName>
        <fullName evidence="2">Uncharacterized protein</fullName>
    </submittedName>
</protein>
<dbReference type="AlphaFoldDB" id="A0A8H2WRY5"/>
<reference evidence="2" key="1">
    <citation type="submission" date="2021-01" db="EMBL/GenBank/DDBJ databases">
        <authorList>
            <person name="Kaushik A."/>
        </authorList>
    </citation>
    <scope>NUCLEOTIDE SEQUENCE</scope>
    <source>
        <strain evidence="2">AG4-R118</strain>
    </source>
</reference>
<evidence type="ECO:0000313" key="3">
    <source>
        <dbReference type="Proteomes" id="UP000663888"/>
    </source>
</evidence>
<accession>A0A8H2WRY5</accession>
<name>A0A8H2WRY5_9AGAM</name>
<dbReference type="Proteomes" id="UP000663888">
    <property type="component" value="Unassembled WGS sequence"/>
</dbReference>
<evidence type="ECO:0000256" key="1">
    <source>
        <dbReference type="SAM" id="MobiDB-lite"/>
    </source>
</evidence>
<dbReference type="EMBL" id="CAJMWX010000017">
    <property type="protein sequence ID" value="CAE6396958.1"/>
    <property type="molecule type" value="Genomic_DNA"/>
</dbReference>
<feature type="compositionally biased region" description="Acidic residues" evidence="1">
    <location>
        <begin position="226"/>
        <end position="236"/>
    </location>
</feature>
<proteinExistence type="predicted"/>